<gene>
    <name evidence="1" type="ORF">HPB50_017168</name>
</gene>
<proteinExistence type="predicted"/>
<comment type="caution">
    <text evidence="1">The sequence shown here is derived from an EMBL/GenBank/DDBJ whole genome shotgun (WGS) entry which is preliminary data.</text>
</comment>
<reference evidence="1" key="1">
    <citation type="submission" date="2020-05" db="EMBL/GenBank/DDBJ databases">
        <title>Large-scale comparative analyses of tick genomes elucidate their genetic diversity and vector capacities.</title>
        <authorList>
            <person name="Jia N."/>
            <person name="Wang J."/>
            <person name="Shi W."/>
            <person name="Du L."/>
            <person name="Sun Y."/>
            <person name="Zhan W."/>
            <person name="Jiang J."/>
            <person name="Wang Q."/>
            <person name="Zhang B."/>
            <person name="Ji P."/>
            <person name="Sakyi L.B."/>
            <person name="Cui X."/>
            <person name="Yuan T."/>
            <person name="Jiang B."/>
            <person name="Yang W."/>
            <person name="Lam T.T.-Y."/>
            <person name="Chang Q."/>
            <person name="Ding S."/>
            <person name="Wang X."/>
            <person name="Zhu J."/>
            <person name="Ruan X."/>
            <person name="Zhao L."/>
            <person name="Wei J."/>
            <person name="Que T."/>
            <person name="Du C."/>
            <person name="Cheng J."/>
            <person name="Dai P."/>
            <person name="Han X."/>
            <person name="Huang E."/>
            <person name="Gao Y."/>
            <person name="Liu J."/>
            <person name="Shao H."/>
            <person name="Ye R."/>
            <person name="Li L."/>
            <person name="Wei W."/>
            <person name="Wang X."/>
            <person name="Wang C."/>
            <person name="Yang T."/>
            <person name="Huo Q."/>
            <person name="Li W."/>
            <person name="Guo W."/>
            <person name="Chen H."/>
            <person name="Zhou L."/>
            <person name="Ni X."/>
            <person name="Tian J."/>
            <person name="Zhou Y."/>
            <person name="Sheng Y."/>
            <person name="Liu T."/>
            <person name="Pan Y."/>
            <person name="Xia L."/>
            <person name="Li J."/>
            <person name="Zhao F."/>
            <person name="Cao W."/>
        </authorList>
    </citation>
    <scope>NUCLEOTIDE SEQUENCE</scope>
    <source>
        <strain evidence="1">Hyas-2018</strain>
    </source>
</reference>
<keyword evidence="2" id="KW-1185">Reference proteome</keyword>
<protein>
    <submittedName>
        <fullName evidence="1">Uncharacterized protein</fullName>
    </submittedName>
</protein>
<name>A0ACB7SI82_HYAAI</name>
<evidence type="ECO:0000313" key="1">
    <source>
        <dbReference type="EMBL" id="KAH6933629.1"/>
    </source>
</evidence>
<evidence type="ECO:0000313" key="2">
    <source>
        <dbReference type="Proteomes" id="UP000821845"/>
    </source>
</evidence>
<accession>A0ACB7SI82</accession>
<organism evidence="1 2">
    <name type="scientific">Hyalomma asiaticum</name>
    <name type="common">Tick</name>
    <dbReference type="NCBI Taxonomy" id="266040"/>
    <lineage>
        <taxon>Eukaryota</taxon>
        <taxon>Metazoa</taxon>
        <taxon>Ecdysozoa</taxon>
        <taxon>Arthropoda</taxon>
        <taxon>Chelicerata</taxon>
        <taxon>Arachnida</taxon>
        <taxon>Acari</taxon>
        <taxon>Parasitiformes</taxon>
        <taxon>Ixodida</taxon>
        <taxon>Ixodoidea</taxon>
        <taxon>Ixodidae</taxon>
        <taxon>Hyalomminae</taxon>
        <taxon>Hyalomma</taxon>
    </lineage>
</organism>
<dbReference type="EMBL" id="CM023484">
    <property type="protein sequence ID" value="KAH6933629.1"/>
    <property type="molecule type" value="Genomic_DNA"/>
</dbReference>
<dbReference type="Proteomes" id="UP000821845">
    <property type="component" value="Chromosome 4"/>
</dbReference>
<sequence>MEEHDCPQTIHGSVEQKPAKLYNQRYDTMRKVSRLSLQVPLGWLNEHLQTYRYESAVCESCNVLPVHPHDECPKRLVRCHRRRHQNKCADVLDGGHDCQQTIHGSVEQKPAKLYEQRYEAMREVSRLSLQIRDNCDNVRVPLGRLNEHLQTCRYESAVCESCNVLPVHPHDECPKRLVRCHRRRHQNKCADVLDGGHDCQQTIHGSVEQKPAKLYEQRYEAMREVSRLSLQIRDNCDNVRLNEHPQTCKYESAVCESCDVLPVHPHDECPKRLVRCHRRRHQDKCADVLDGGHDYQQTIHESVEQKPAKLYEQRYEAMREVSRLSLQIRDIDTIMMYK</sequence>